<evidence type="ECO:0000259" key="3">
    <source>
        <dbReference type="SMART" id="SM00993"/>
    </source>
</evidence>
<comment type="caution">
    <text evidence="4">The sequence shown here is derived from an EMBL/GenBank/DDBJ whole genome shotgun (WGS) entry which is preliminary data.</text>
</comment>
<feature type="compositionally biased region" description="Acidic residues" evidence="2">
    <location>
        <begin position="91"/>
        <end position="136"/>
    </location>
</feature>
<dbReference type="Pfam" id="PF05764">
    <property type="entry name" value="YL1"/>
    <property type="match status" value="1"/>
</dbReference>
<organism evidence="4 5">
    <name type="scientific">Wickerhamomyces mucosus</name>
    <dbReference type="NCBI Taxonomy" id="1378264"/>
    <lineage>
        <taxon>Eukaryota</taxon>
        <taxon>Fungi</taxon>
        <taxon>Dikarya</taxon>
        <taxon>Ascomycota</taxon>
        <taxon>Saccharomycotina</taxon>
        <taxon>Saccharomycetes</taxon>
        <taxon>Phaffomycetales</taxon>
        <taxon>Wickerhamomycetaceae</taxon>
        <taxon>Wickerhamomyces</taxon>
    </lineage>
</organism>
<dbReference type="OrthoDB" id="49520at2759"/>
<proteinExistence type="inferred from homology"/>
<gene>
    <name evidence="4" type="ORF">WICMUC_001267</name>
</gene>
<feature type="region of interest" description="Disordered" evidence="2">
    <location>
        <begin position="494"/>
        <end position="520"/>
    </location>
</feature>
<feature type="domain" description="Vps72/YL1 C-terminal" evidence="3">
    <location>
        <begin position="666"/>
        <end position="695"/>
    </location>
</feature>
<dbReference type="AlphaFoldDB" id="A0A9P8PVS4"/>
<evidence type="ECO:0000256" key="2">
    <source>
        <dbReference type="SAM" id="MobiDB-lite"/>
    </source>
</evidence>
<dbReference type="GO" id="GO:0005634">
    <property type="term" value="C:nucleus"/>
    <property type="evidence" value="ECO:0007669"/>
    <property type="project" value="TreeGrafter"/>
</dbReference>
<name>A0A9P8PVS4_9ASCO</name>
<dbReference type="InterPro" id="IPR046757">
    <property type="entry name" value="YL1_N"/>
</dbReference>
<evidence type="ECO:0000313" key="4">
    <source>
        <dbReference type="EMBL" id="KAH3679072.1"/>
    </source>
</evidence>
<dbReference type="SMART" id="SM00993">
    <property type="entry name" value="YL1_C"/>
    <property type="match status" value="1"/>
</dbReference>
<feature type="region of interest" description="Disordered" evidence="2">
    <location>
        <begin position="416"/>
        <end position="458"/>
    </location>
</feature>
<keyword evidence="5" id="KW-1185">Reference proteome</keyword>
<protein>
    <recommendedName>
        <fullName evidence="3">Vps72/YL1 C-terminal domain-containing protein</fullName>
    </recommendedName>
</protein>
<sequence length="733" mass="84882">MSDEQSLVATRKRRANAGSRLKQLLQAEEIANVNEEDEDVDLLFQEDEDDAEFQIGDKDIYGASNDEEEEEGNKEEDDESEVKGLQHEEIDNTDEINDNDNDNTDESESGEQVDNDDMFSDSDDDENIESDSDEGEKELQKQERAKKRKQSKAKQIPKITARPLKPITEKKKSKKYESPNADTLLSLTRRSSSRKAAVENKLNLVSRLKDEETRRQNAKQVTHRIEYIEMTQEERLVEALETEKYNITQLNKYKEQEVDKQAKRRALQMSKRKKLENIFSFKTEVKFVTLIEELNYENFLKNRDKLKKKDRRGRKSDKQKREEEEARIQEELRKERLQKLQNSMKEKRLLLGDEVESKRVKLSTPDFETDEIQDVQVDQLNSVSNELEDFTTLGEEVALKKEDSVQLLDANLNQDSLSENLSNDRESPQTFKVESEVLERSKEQETNNKADSDTIPESDSNVIVNEKIPIENEPIQSEVKQKEVETTAELIESKGEFKEELGHLNETNSPEVKKESDEKRVKFSDELDEGFTREKTVETSVEPEDLLVKEDIYEGPQQMVGANFLSFENKMTSEELKVFLFGPDANLPASRRFKEVEPILRVERLEEVKIQDINLPNFDILQNYAEFGDYTTVKKEKVILEARKDIKIVLKTQSPTGIYLPNGSKKQCLITGKPAMYFDPKTGMPYSSVEAYKVLQRLETNEYQWVEFPNGGSYVSCKYNERHAKGVPDGFDE</sequence>
<feature type="compositionally biased region" description="Basic and acidic residues" evidence="2">
    <location>
        <begin position="422"/>
        <end position="452"/>
    </location>
</feature>
<accession>A0A9P8PVS4</accession>
<dbReference type="Proteomes" id="UP000769528">
    <property type="component" value="Unassembled WGS sequence"/>
</dbReference>
<feature type="compositionally biased region" description="Basic and acidic residues" evidence="2">
    <location>
        <begin position="81"/>
        <end position="90"/>
    </location>
</feature>
<dbReference type="EMBL" id="JAEUBF010000390">
    <property type="protein sequence ID" value="KAH3679072.1"/>
    <property type="molecule type" value="Genomic_DNA"/>
</dbReference>
<dbReference type="PANTHER" id="PTHR13275:SF4">
    <property type="entry name" value="VACUOLAR PROTEIN SORTING-ASSOCIATED PROTEIN 72 HOMOLOG"/>
    <property type="match status" value="1"/>
</dbReference>
<feature type="region of interest" description="Disordered" evidence="2">
    <location>
        <begin position="44"/>
        <end position="184"/>
    </location>
</feature>
<reference evidence="4" key="2">
    <citation type="submission" date="2021-01" db="EMBL/GenBank/DDBJ databases">
        <authorList>
            <person name="Schikora-Tamarit M.A."/>
        </authorList>
    </citation>
    <scope>NUCLEOTIDE SEQUENCE</scope>
    <source>
        <strain evidence="4">CBS6341</strain>
    </source>
</reference>
<evidence type="ECO:0000313" key="5">
    <source>
        <dbReference type="Proteomes" id="UP000769528"/>
    </source>
</evidence>
<feature type="compositionally biased region" description="Basic and acidic residues" evidence="2">
    <location>
        <begin position="494"/>
        <end position="503"/>
    </location>
</feature>
<evidence type="ECO:0000256" key="1">
    <source>
        <dbReference type="ARBA" id="ARBA00006832"/>
    </source>
</evidence>
<dbReference type="Pfam" id="PF08265">
    <property type="entry name" value="YL1_C"/>
    <property type="match status" value="1"/>
</dbReference>
<dbReference type="InterPro" id="IPR013272">
    <property type="entry name" value="Vps72/YL1_C"/>
</dbReference>
<comment type="similarity">
    <text evidence="1">Belongs to the VPS72/YL1 family.</text>
</comment>
<dbReference type="PANTHER" id="PTHR13275">
    <property type="entry name" value="YL-1 PROTEIN TRANSCRIPTION FACTOR-LIKE 1"/>
    <property type="match status" value="1"/>
</dbReference>
<feature type="compositionally biased region" description="Basic and acidic residues" evidence="2">
    <location>
        <begin position="511"/>
        <end position="520"/>
    </location>
</feature>
<reference evidence="4" key="1">
    <citation type="journal article" date="2021" name="Open Biol.">
        <title>Shared evolutionary footprints suggest mitochondrial oxidative damage underlies multiple complex I losses in fungi.</title>
        <authorList>
            <person name="Schikora-Tamarit M.A."/>
            <person name="Marcet-Houben M."/>
            <person name="Nosek J."/>
            <person name="Gabaldon T."/>
        </authorList>
    </citation>
    <scope>NUCLEOTIDE SEQUENCE</scope>
    <source>
        <strain evidence="4">CBS6341</strain>
    </source>
</reference>
<feature type="compositionally biased region" description="Acidic residues" evidence="2">
    <location>
        <begin position="65"/>
        <end position="80"/>
    </location>
</feature>